<evidence type="ECO:0000256" key="1">
    <source>
        <dbReference type="ARBA" id="ARBA00023235"/>
    </source>
</evidence>
<dbReference type="FunFam" id="3.40.140.10:FF:000061">
    <property type="entry name" value="DRAP deaminase"/>
    <property type="match status" value="1"/>
</dbReference>
<dbReference type="PANTHER" id="PTHR21600:SF40">
    <property type="entry name" value="PSEUDOURIDYLATE SYNTHASE RPUSD2"/>
    <property type="match status" value="1"/>
</dbReference>
<dbReference type="Proteomes" id="UP000054886">
    <property type="component" value="Unassembled WGS sequence"/>
</dbReference>
<protein>
    <recommendedName>
        <fullName evidence="3">tRNA pseudouridine(32) synthase</fullName>
        <ecNumber evidence="3">5.4.99.28</ecNumber>
    </recommendedName>
</protein>
<evidence type="ECO:0000313" key="6">
    <source>
        <dbReference type="EMBL" id="KTA96110.1"/>
    </source>
</evidence>
<keyword evidence="4" id="KW-0694">RNA-binding</keyword>
<dbReference type="FunFam" id="3.30.2350.10:FF:000017">
    <property type="entry name" value="Pseudouridine synthase"/>
    <property type="match status" value="1"/>
</dbReference>
<evidence type="ECO:0000256" key="3">
    <source>
        <dbReference type="ARBA" id="ARBA00038944"/>
    </source>
</evidence>
<organism evidence="6 7">
    <name type="scientific">Candida glabrata</name>
    <name type="common">Yeast</name>
    <name type="synonym">Torulopsis glabrata</name>
    <dbReference type="NCBI Taxonomy" id="5478"/>
    <lineage>
        <taxon>Eukaryota</taxon>
        <taxon>Fungi</taxon>
        <taxon>Dikarya</taxon>
        <taxon>Ascomycota</taxon>
        <taxon>Saccharomycotina</taxon>
        <taxon>Saccharomycetes</taxon>
        <taxon>Saccharomycetales</taxon>
        <taxon>Saccharomycetaceae</taxon>
        <taxon>Nakaseomyces</taxon>
    </lineage>
</organism>
<dbReference type="VEuPathDB" id="FungiDB:B1J91_C05291g"/>
<dbReference type="PROSITE" id="PS01129">
    <property type="entry name" value="PSI_RLU"/>
    <property type="match status" value="1"/>
</dbReference>
<dbReference type="PROSITE" id="PS50889">
    <property type="entry name" value="S4"/>
    <property type="match status" value="1"/>
</dbReference>
<dbReference type="EC" id="5.4.99.28" evidence="3"/>
<dbReference type="Gene3D" id="3.30.2350.10">
    <property type="entry name" value="Pseudouridine synthase"/>
    <property type="match status" value="1"/>
</dbReference>
<feature type="domain" description="CMP/dCMP-type deaminase" evidence="5">
    <location>
        <begin position="433"/>
        <end position="550"/>
    </location>
</feature>
<evidence type="ECO:0000256" key="4">
    <source>
        <dbReference type="PROSITE-ProRule" id="PRU00182"/>
    </source>
</evidence>
<dbReference type="GO" id="GO:0019239">
    <property type="term" value="F:deaminase activity"/>
    <property type="evidence" value="ECO:0007669"/>
    <property type="project" value="UniProtKB-ARBA"/>
</dbReference>
<dbReference type="GO" id="GO:0016814">
    <property type="term" value="F:hydrolase activity, acting on carbon-nitrogen (but not peptide) bonds, in cyclic amidines"/>
    <property type="evidence" value="ECO:0007669"/>
    <property type="project" value="UniProtKB-ARBA"/>
</dbReference>
<comment type="caution">
    <text evidence="6">The sequence shown here is derived from an EMBL/GenBank/DDBJ whole genome shotgun (WGS) entry which is preliminary data.</text>
</comment>
<reference evidence="6 7" key="1">
    <citation type="submission" date="2015-10" db="EMBL/GenBank/DDBJ databases">
        <title>Draft genomes sequences of Candida glabrata isolates 1A, 1B, 2A, 2B, 3A and 3B.</title>
        <authorList>
            <person name="Haavelsrud O.E."/>
            <person name="Gaustad P."/>
        </authorList>
    </citation>
    <scope>NUCLEOTIDE SEQUENCE [LARGE SCALE GENOMIC DNA]</scope>
    <source>
        <strain evidence="6">910700640</strain>
    </source>
</reference>
<accession>A0A0W0CIW4</accession>
<dbReference type="CDD" id="cd02557">
    <property type="entry name" value="PseudoU_synth_ScRIB2"/>
    <property type="match status" value="1"/>
</dbReference>
<dbReference type="InterPro" id="IPR016193">
    <property type="entry name" value="Cytidine_deaminase-like"/>
</dbReference>
<dbReference type="GO" id="GO:0000455">
    <property type="term" value="P:enzyme-directed rRNA pseudouridine synthesis"/>
    <property type="evidence" value="ECO:0007669"/>
    <property type="project" value="TreeGrafter"/>
</dbReference>
<dbReference type="NCBIfam" id="TIGR00005">
    <property type="entry name" value="rluA_subfam"/>
    <property type="match status" value="1"/>
</dbReference>
<dbReference type="InterPro" id="IPR020103">
    <property type="entry name" value="PsdUridine_synth_cat_dom_sf"/>
</dbReference>
<proteinExistence type="predicted"/>
<dbReference type="GO" id="GO:0003723">
    <property type="term" value="F:RNA binding"/>
    <property type="evidence" value="ECO:0007669"/>
    <property type="project" value="UniProtKB-KW"/>
</dbReference>
<sequence length="584" mass="66602">MIEGSDPSRSPSAFEQHLEREIKIAKEEQKLKNSRKQKRKFDATNQMRDDNGFKIRVAEAGAEGKKVTDPEYTVVIDGPLRRVEPYEFEYKTFCKERWRDRKIIDIFTQEFRDQEPDHYRKTIAKGAVSVNGKPANLETILRNGEMITHKMHRHEPPVTSRPIKIVFENDDILVIDKPGGIPVHPTGRYRYNTITKILEKQMKRSVHPCNRLDRLTSGLMFLAKTPEGADQMADQMKTREVTKEYIARVVGEFPTGEITVEKPLKSYDPKVSLNIICDDTNEDDAKPAKTVFQRISFDGQTSIVKCKPLTGRTHQIRVHLQFLGHPIANDPIYSNTEVWGPNFDSKKYEEIVLKLDAFGKTKCAESWYHPDAQGEVMSSYRCEVCDIPLYTDPGPNDLDLWLHAYKYESTEIDPDTGKKKWSYRTELPEWALAPNRKYMVQAIEEADKCGPTKTAFSVGAVLVNGTEVLSVGHSRELPGNTHAEQCALEKYFETHNTDKVPPGTVIFTTMEPCSFRLSGNLPCLQRIMAQDGNISTVFVGVMEPDTFVKNNTSLTDLENNNINYIQIPGYEEQCKIIAFKGHDE</sequence>
<dbReference type="GO" id="GO:0031119">
    <property type="term" value="P:tRNA pseudouridine synthesis"/>
    <property type="evidence" value="ECO:0007669"/>
    <property type="project" value="UniProtKB-ARBA"/>
</dbReference>
<dbReference type="Pfam" id="PF18785">
    <property type="entry name" value="Inv-AAD"/>
    <property type="match status" value="1"/>
</dbReference>
<dbReference type="PROSITE" id="PS51747">
    <property type="entry name" value="CYT_DCMP_DEAMINASES_2"/>
    <property type="match status" value="1"/>
</dbReference>
<dbReference type="AlphaFoldDB" id="A0A0W0CIW4"/>
<dbReference type="InterPro" id="IPR006224">
    <property type="entry name" value="PsdUridine_synth_RluA-like_CS"/>
</dbReference>
<dbReference type="InterPro" id="IPR002125">
    <property type="entry name" value="CMP_dCMP_dom"/>
</dbReference>
<dbReference type="VEuPathDB" id="FungiDB:GVI51_C05049"/>
<evidence type="ECO:0000313" key="7">
    <source>
        <dbReference type="Proteomes" id="UP000054886"/>
    </source>
</evidence>
<evidence type="ECO:0000259" key="5">
    <source>
        <dbReference type="PROSITE" id="PS51747"/>
    </source>
</evidence>
<comment type="catalytic activity">
    <reaction evidence="2">
        <text>uridine(32) in tRNA = pseudouridine(32) in tRNA</text>
        <dbReference type="Rhea" id="RHEA:42544"/>
        <dbReference type="Rhea" id="RHEA-COMP:10107"/>
        <dbReference type="Rhea" id="RHEA-COMP:10108"/>
        <dbReference type="ChEBI" id="CHEBI:65314"/>
        <dbReference type="ChEBI" id="CHEBI:65315"/>
        <dbReference type="EC" id="5.4.99.28"/>
    </reaction>
</comment>
<dbReference type="EMBL" id="LLZZ01000174">
    <property type="protein sequence ID" value="KTA96110.1"/>
    <property type="molecule type" value="Genomic_DNA"/>
</dbReference>
<dbReference type="Pfam" id="PF00849">
    <property type="entry name" value="PseudoU_synth_2"/>
    <property type="match status" value="1"/>
</dbReference>
<dbReference type="PhylomeDB" id="A0A0W0CIW4"/>
<dbReference type="VEuPathDB" id="FungiDB:GWK60_C04807"/>
<dbReference type="OMA" id="EPPVMAC"/>
<dbReference type="InterPro" id="IPR006145">
    <property type="entry name" value="PsdUridine_synth_RsuA/RluA"/>
</dbReference>
<dbReference type="Gene3D" id="3.40.140.10">
    <property type="entry name" value="Cytidine Deaminase, domain 2"/>
    <property type="match status" value="1"/>
</dbReference>
<keyword evidence="1" id="KW-0413">Isomerase</keyword>
<dbReference type="InterPro" id="IPR050188">
    <property type="entry name" value="RluA_PseudoU_synthase"/>
</dbReference>
<dbReference type="VEuPathDB" id="FungiDB:CAGL0C05291g"/>
<dbReference type="SUPFAM" id="SSF53927">
    <property type="entry name" value="Cytidine deaminase-like"/>
    <property type="match status" value="1"/>
</dbReference>
<dbReference type="PANTHER" id="PTHR21600">
    <property type="entry name" value="MITOCHONDRIAL RNA PSEUDOURIDINE SYNTHASE"/>
    <property type="match status" value="1"/>
</dbReference>
<name>A0A0W0CIW4_CANGB</name>
<dbReference type="SMR" id="A0A0W0CIW4"/>
<dbReference type="OrthoDB" id="424794at2759"/>
<evidence type="ECO:0000256" key="2">
    <source>
        <dbReference type="ARBA" id="ARBA00036184"/>
    </source>
</evidence>
<gene>
    <name evidence="6" type="ORF">AO440_000587</name>
</gene>
<dbReference type="InterPro" id="IPR006225">
    <property type="entry name" value="PsdUridine_synth_RluC/D"/>
</dbReference>
<dbReference type="GO" id="GO:0160151">
    <property type="term" value="F:tRNA pseudouridine(32) synthase activity"/>
    <property type="evidence" value="ECO:0007669"/>
    <property type="project" value="UniProtKB-EC"/>
</dbReference>
<dbReference type="SUPFAM" id="SSF55120">
    <property type="entry name" value="Pseudouridine synthase"/>
    <property type="match status" value="1"/>
</dbReference>